<accession>A0AAP0CIV0</accession>
<organism evidence="2 3">
    <name type="scientific">Deinandra increscens subsp. villosa</name>
    <dbReference type="NCBI Taxonomy" id="3103831"/>
    <lineage>
        <taxon>Eukaryota</taxon>
        <taxon>Viridiplantae</taxon>
        <taxon>Streptophyta</taxon>
        <taxon>Embryophyta</taxon>
        <taxon>Tracheophyta</taxon>
        <taxon>Spermatophyta</taxon>
        <taxon>Magnoliopsida</taxon>
        <taxon>eudicotyledons</taxon>
        <taxon>Gunneridae</taxon>
        <taxon>Pentapetalae</taxon>
        <taxon>asterids</taxon>
        <taxon>campanulids</taxon>
        <taxon>Asterales</taxon>
        <taxon>Asteraceae</taxon>
        <taxon>Asteroideae</taxon>
        <taxon>Heliantheae alliance</taxon>
        <taxon>Madieae</taxon>
        <taxon>Madiinae</taxon>
        <taxon>Deinandra</taxon>
    </lineage>
</organism>
<reference evidence="2 3" key="1">
    <citation type="submission" date="2024-04" db="EMBL/GenBank/DDBJ databases">
        <title>The reference genome of an endangered Asteraceae, Deinandra increscens subsp. villosa, native to the Central Coast of California.</title>
        <authorList>
            <person name="Guilliams M."/>
            <person name="Hasenstab-Lehman K."/>
            <person name="Meyer R."/>
            <person name="Mcevoy S."/>
        </authorList>
    </citation>
    <scope>NUCLEOTIDE SEQUENCE [LARGE SCALE GENOMIC DNA]</scope>
    <source>
        <tissue evidence="2">Leaf</tissue>
    </source>
</reference>
<keyword evidence="1" id="KW-0812">Transmembrane</keyword>
<dbReference type="PANTHER" id="PTHR31170:SF25">
    <property type="entry name" value="BNAA09G04570D PROTEIN"/>
    <property type="match status" value="1"/>
</dbReference>
<proteinExistence type="predicted"/>
<feature type="transmembrane region" description="Helical" evidence="1">
    <location>
        <begin position="413"/>
        <end position="437"/>
    </location>
</feature>
<dbReference type="Pfam" id="PF03140">
    <property type="entry name" value="DUF247"/>
    <property type="match status" value="1"/>
</dbReference>
<protein>
    <submittedName>
        <fullName evidence="2">Uncharacterized protein</fullName>
    </submittedName>
</protein>
<dbReference type="Proteomes" id="UP001408789">
    <property type="component" value="Unassembled WGS sequence"/>
</dbReference>
<evidence type="ECO:0000256" key="1">
    <source>
        <dbReference type="SAM" id="Phobius"/>
    </source>
</evidence>
<dbReference type="InterPro" id="IPR004158">
    <property type="entry name" value="DUF247_pln"/>
</dbReference>
<dbReference type="AlphaFoldDB" id="A0AAP0CIV0"/>
<name>A0AAP0CIV0_9ASTR</name>
<comment type="caution">
    <text evidence="2">The sequence shown here is derived from an EMBL/GenBank/DDBJ whole genome shotgun (WGS) entry which is preliminary data.</text>
</comment>
<sequence length="443" mass="51390">MENSDLELGSGDHVDMIQLRLDYHVENEARHRNQSSPSIFMVPSRLRDVSPNSFNPRVVSIGPLHKDDVNVQAFEGQKSCYLIYLMNRIKNSSKEEVWKTCMQKAYTLMNKIKACYVWPETMSYSDAEIAEMMVIDACFILEFTYQPVYDKESLYLKDELQYKSVMDDLVLLENQIPLFFLNEIYHCTILKFDSHASLIKLIHELLHGKISNFIFSTTLEININDNSISSANHILSLLHQCYMPRDDMKEVRLGSRIHSAIDLDMAGVKLKPSNETENPTWVMGIEMKQNRFPYRPTLVMPKLKVRDSTEFLLRNLIAYEQSLKTKMYFTSYSNAMNMLVNTQEDVAKLVDSEVLVNLMGSNEEAANMINNLGKNVRAHTFYEEEWKKLNKYCKGYWPKHIARVRSTYFQSRWSVIALLAGIILFVLQVVQTIFTILSSGRNM</sequence>
<keyword evidence="1" id="KW-1133">Transmembrane helix</keyword>
<evidence type="ECO:0000313" key="2">
    <source>
        <dbReference type="EMBL" id="KAK9057490.1"/>
    </source>
</evidence>
<gene>
    <name evidence="2" type="ORF">SSX86_022326</name>
</gene>
<evidence type="ECO:0000313" key="3">
    <source>
        <dbReference type="Proteomes" id="UP001408789"/>
    </source>
</evidence>
<keyword evidence="1" id="KW-0472">Membrane</keyword>
<dbReference type="PANTHER" id="PTHR31170">
    <property type="entry name" value="BNAC04G53230D PROTEIN"/>
    <property type="match status" value="1"/>
</dbReference>
<dbReference type="EMBL" id="JBCNJP010000023">
    <property type="protein sequence ID" value="KAK9057490.1"/>
    <property type="molecule type" value="Genomic_DNA"/>
</dbReference>
<keyword evidence="3" id="KW-1185">Reference proteome</keyword>